<keyword evidence="1" id="KW-1133">Transmembrane helix</keyword>
<feature type="transmembrane region" description="Helical" evidence="1">
    <location>
        <begin position="142"/>
        <end position="163"/>
    </location>
</feature>
<name>A0A645CVJ1_9ZZZZ</name>
<keyword evidence="1" id="KW-0812">Transmembrane</keyword>
<dbReference type="EMBL" id="VSSQ01030378">
    <property type="protein sequence ID" value="MPM80895.1"/>
    <property type="molecule type" value="Genomic_DNA"/>
</dbReference>
<accession>A0A645CVJ1</accession>
<keyword evidence="1" id="KW-0472">Membrane</keyword>
<proteinExistence type="predicted"/>
<evidence type="ECO:0000313" key="2">
    <source>
        <dbReference type="EMBL" id="MPM80895.1"/>
    </source>
</evidence>
<gene>
    <name evidence="2" type="ORF">SDC9_127946</name>
</gene>
<sequence>MVCSISCEPMLFIVEPHITGIISPLCIPIIIPFCISSGVNSSPLKYLSNTSSSVSAICSIKASFTLETCSLNSPSKSSSKFSNTLCNLINCLSLYIGLIIGTILLSYFSLNISIASLYLAFSLSILFINMILGMFSVNSSDFSVPTCIGEVASITIIAASLALKEEITSPLKSKYPGVSNKLYLIPLYSMGASPIL</sequence>
<organism evidence="2">
    <name type="scientific">bioreactor metagenome</name>
    <dbReference type="NCBI Taxonomy" id="1076179"/>
    <lineage>
        <taxon>unclassified sequences</taxon>
        <taxon>metagenomes</taxon>
        <taxon>ecological metagenomes</taxon>
    </lineage>
</organism>
<comment type="caution">
    <text evidence="2">The sequence shown here is derived from an EMBL/GenBank/DDBJ whole genome shotgun (WGS) entry which is preliminary data.</text>
</comment>
<dbReference type="AlphaFoldDB" id="A0A645CVJ1"/>
<feature type="transmembrane region" description="Helical" evidence="1">
    <location>
        <begin position="117"/>
        <end position="136"/>
    </location>
</feature>
<evidence type="ECO:0000256" key="1">
    <source>
        <dbReference type="SAM" id="Phobius"/>
    </source>
</evidence>
<feature type="transmembrane region" description="Helical" evidence="1">
    <location>
        <begin position="92"/>
        <end position="110"/>
    </location>
</feature>
<protein>
    <submittedName>
        <fullName evidence="2">Uncharacterized protein</fullName>
    </submittedName>
</protein>
<reference evidence="2" key="1">
    <citation type="submission" date="2019-08" db="EMBL/GenBank/DDBJ databases">
        <authorList>
            <person name="Kucharzyk K."/>
            <person name="Murdoch R.W."/>
            <person name="Higgins S."/>
            <person name="Loffler F."/>
        </authorList>
    </citation>
    <scope>NUCLEOTIDE SEQUENCE</scope>
</reference>